<protein>
    <submittedName>
        <fullName evidence="5">SDR family oxidoreductase</fullName>
        <ecNumber evidence="5">1.-.-.-</ecNumber>
    </submittedName>
</protein>
<dbReference type="GO" id="GO:0016491">
    <property type="term" value="F:oxidoreductase activity"/>
    <property type="evidence" value="ECO:0007669"/>
    <property type="project" value="UniProtKB-KW"/>
</dbReference>
<accession>A0ABW2NWI6</accession>
<evidence type="ECO:0000259" key="4">
    <source>
        <dbReference type="SMART" id="SM00822"/>
    </source>
</evidence>
<feature type="domain" description="Ketoreductase" evidence="4">
    <location>
        <begin position="6"/>
        <end position="192"/>
    </location>
</feature>
<dbReference type="PROSITE" id="PS00061">
    <property type="entry name" value="ADH_SHORT"/>
    <property type="match status" value="1"/>
</dbReference>
<dbReference type="SUPFAM" id="SSF51735">
    <property type="entry name" value="NAD(P)-binding Rossmann-fold domains"/>
    <property type="match status" value="1"/>
</dbReference>
<organism evidence="5 6">
    <name type="scientific">Sphaerisporangium rhizosphaerae</name>
    <dbReference type="NCBI Taxonomy" id="2269375"/>
    <lineage>
        <taxon>Bacteria</taxon>
        <taxon>Bacillati</taxon>
        <taxon>Actinomycetota</taxon>
        <taxon>Actinomycetes</taxon>
        <taxon>Streptosporangiales</taxon>
        <taxon>Streptosporangiaceae</taxon>
        <taxon>Sphaerisporangium</taxon>
    </lineage>
</organism>
<dbReference type="InterPro" id="IPR036291">
    <property type="entry name" value="NAD(P)-bd_dom_sf"/>
</dbReference>
<dbReference type="PANTHER" id="PTHR44196:SF1">
    <property type="entry name" value="DEHYDROGENASE_REDUCTASE SDR FAMILY MEMBER 7B"/>
    <property type="match status" value="1"/>
</dbReference>
<dbReference type="CDD" id="cd05233">
    <property type="entry name" value="SDR_c"/>
    <property type="match status" value="1"/>
</dbReference>
<keyword evidence="6" id="KW-1185">Reference proteome</keyword>
<dbReference type="EC" id="1.-.-.-" evidence="5"/>
<dbReference type="Pfam" id="PF00106">
    <property type="entry name" value="adh_short"/>
    <property type="match status" value="1"/>
</dbReference>
<reference evidence="6" key="1">
    <citation type="journal article" date="2019" name="Int. J. Syst. Evol. Microbiol.">
        <title>The Global Catalogue of Microorganisms (GCM) 10K type strain sequencing project: providing services to taxonomists for standard genome sequencing and annotation.</title>
        <authorList>
            <consortium name="The Broad Institute Genomics Platform"/>
            <consortium name="The Broad Institute Genome Sequencing Center for Infectious Disease"/>
            <person name="Wu L."/>
            <person name="Ma J."/>
        </authorList>
    </citation>
    <scope>NUCLEOTIDE SEQUENCE [LARGE SCALE GENOMIC DNA]</scope>
    <source>
        <strain evidence="6">CECT 7649</strain>
    </source>
</reference>
<dbReference type="PANTHER" id="PTHR44196">
    <property type="entry name" value="DEHYDROGENASE/REDUCTASE SDR FAMILY MEMBER 7B"/>
    <property type="match status" value="1"/>
</dbReference>
<keyword evidence="2 5" id="KW-0560">Oxidoreductase</keyword>
<dbReference type="Proteomes" id="UP001596496">
    <property type="component" value="Unassembled WGS sequence"/>
</dbReference>
<sequence length="239" mass="24396">MSSPKHAALVTGGSSGIGLAVAGALVARGHAVTILGRDEGRLRHAADRLGAEAGLGDGAVHTVVADVAQPAAAHAAVAAHIGRWGRLDVLVNSAGLLAAGPFESYSTTTITEVLEVDLRATILFCQAALPYLRKVAREGRPLIVNIASISGKRADPGFSLYCAAKFGVVGFTAALHQELAGEGVGACAICPGLVDTPMADWARSWASRASMLRPEDIAGAVIRLLDIPAGQVPAELVLS</sequence>
<dbReference type="RefSeq" id="WP_354838531.1">
    <property type="nucleotide sequence ID" value="NZ_JBHTCG010000003.1"/>
</dbReference>
<dbReference type="InterPro" id="IPR020904">
    <property type="entry name" value="Sc_DH/Rdtase_CS"/>
</dbReference>
<dbReference type="EMBL" id="JBHTCG010000003">
    <property type="protein sequence ID" value="MFC7381791.1"/>
    <property type="molecule type" value="Genomic_DNA"/>
</dbReference>
<evidence type="ECO:0000256" key="2">
    <source>
        <dbReference type="ARBA" id="ARBA00023002"/>
    </source>
</evidence>
<evidence type="ECO:0000313" key="6">
    <source>
        <dbReference type="Proteomes" id="UP001596496"/>
    </source>
</evidence>
<dbReference type="PRINTS" id="PR00081">
    <property type="entry name" value="GDHRDH"/>
</dbReference>
<evidence type="ECO:0000256" key="3">
    <source>
        <dbReference type="RuleBase" id="RU000363"/>
    </source>
</evidence>
<evidence type="ECO:0000313" key="5">
    <source>
        <dbReference type="EMBL" id="MFC7381791.1"/>
    </source>
</evidence>
<dbReference type="InterPro" id="IPR002347">
    <property type="entry name" value="SDR_fam"/>
</dbReference>
<comment type="similarity">
    <text evidence="1 3">Belongs to the short-chain dehydrogenases/reductases (SDR) family.</text>
</comment>
<evidence type="ECO:0000256" key="1">
    <source>
        <dbReference type="ARBA" id="ARBA00006484"/>
    </source>
</evidence>
<dbReference type="Gene3D" id="3.40.50.720">
    <property type="entry name" value="NAD(P)-binding Rossmann-like Domain"/>
    <property type="match status" value="1"/>
</dbReference>
<dbReference type="PRINTS" id="PR00080">
    <property type="entry name" value="SDRFAMILY"/>
</dbReference>
<comment type="caution">
    <text evidence="5">The sequence shown here is derived from an EMBL/GenBank/DDBJ whole genome shotgun (WGS) entry which is preliminary data.</text>
</comment>
<dbReference type="InterPro" id="IPR057326">
    <property type="entry name" value="KR_dom"/>
</dbReference>
<proteinExistence type="inferred from homology"/>
<name>A0ABW2NWI6_9ACTN</name>
<gene>
    <name evidence="5" type="ORF">ACFQSB_06200</name>
</gene>
<dbReference type="SMART" id="SM00822">
    <property type="entry name" value="PKS_KR"/>
    <property type="match status" value="1"/>
</dbReference>